<accession>A0A6A6ZXU1</accession>
<dbReference type="AlphaFoldDB" id="A0A6A6ZXU1"/>
<sequence length="159" mass="18326">MYSDCMLETGRKYMVDERRGTAIVRSRRRGRLQLIVCCTQRLLLQSRTGAWGPWYEEIAWRCSAWDCRPWRAVPHGCDITQQTPTDKSRFCTRVILRLAKVLDMPDVIDRAASHHAASRNHLFLGRNRLRPKPPQINTTDSSKDAGGAKFSSCSIFLFR</sequence>
<feature type="region of interest" description="Disordered" evidence="1">
    <location>
        <begin position="127"/>
        <end position="147"/>
    </location>
</feature>
<evidence type="ECO:0000256" key="1">
    <source>
        <dbReference type="SAM" id="MobiDB-lite"/>
    </source>
</evidence>
<gene>
    <name evidence="2" type="ORF">CC86DRAFT_44026</name>
</gene>
<organism evidence="2 3">
    <name type="scientific">Ophiobolus disseminans</name>
    <dbReference type="NCBI Taxonomy" id="1469910"/>
    <lineage>
        <taxon>Eukaryota</taxon>
        <taxon>Fungi</taxon>
        <taxon>Dikarya</taxon>
        <taxon>Ascomycota</taxon>
        <taxon>Pezizomycotina</taxon>
        <taxon>Dothideomycetes</taxon>
        <taxon>Pleosporomycetidae</taxon>
        <taxon>Pleosporales</taxon>
        <taxon>Pleosporineae</taxon>
        <taxon>Phaeosphaeriaceae</taxon>
        <taxon>Ophiobolus</taxon>
    </lineage>
</organism>
<name>A0A6A6ZXU1_9PLEO</name>
<reference evidence="2" key="1">
    <citation type="journal article" date="2020" name="Stud. Mycol.">
        <title>101 Dothideomycetes genomes: a test case for predicting lifestyles and emergence of pathogens.</title>
        <authorList>
            <person name="Haridas S."/>
            <person name="Albert R."/>
            <person name="Binder M."/>
            <person name="Bloem J."/>
            <person name="Labutti K."/>
            <person name="Salamov A."/>
            <person name="Andreopoulos B."/>
            <person name="Baker S."/>
            <person name="Barry K."/>
            <person name="Bills G."/>
            <person name="Bluhm B."/>
            <person name="Cannon C."/>
            <person name="Castanera R."/>
            <person name="Culley D."/>
            <person name="Daum C."/>
            <person name="Ezra D."/>
            <person name="Gonzalez J."/>
            <person name="Henrissat B."/>
            <person name="Kuo A."/>
            <person name="Liang C."/>
            <person name="Lipzen A."/>
            <person name="Lutzoni F."/>
            <person name="Magnuson J."/>
            <person name="Mondo S."/>
            <person name="Nolan M."/>
            <person name="Ohm R."/>
            <person name="Pangilinan J."/>
            <person name="Park H.-J."/>
            <person name="Ramirez L."/>
            <person name="Alfaro M."/>
            <person name="Sun H."/>
            <person name="Tritt A."/>
            <person name="Yoshinaga Y."/>
            <person name="Zwiers L.-H."/>
            <person name="Turgeon B."/>
            <person name="Goodwin S."/>
            <person name="Spatafora J."/>
            <person name="Crous P."/>
            <person name="Grigoriev I."/>
        </authorList>
    </citation>
    <scope>NUCLEOTIDE SEQUENCE</scope>
    <source>
        <strain evidence="2">CBS 113818</strain>
    </source>
</reference>
<keyword evidence="3" id="KW-1185">Reference proteome</keyword>
<protein>
    <submittedName>
        <fullName evidence="2">Uncharacterized protein</fullName>
    </submittedName>
</protein>
<evidence type="ECO:0000313" key="2">
    <source>
        <dbReference type="EMBL" id="KAF2825508.1"/>
    </source>
</evidence>
<proteinExistence type="predicted"/>
<evidence type="ECO:0000313" key="3">
    <source>
        <dbReference type="Proteomes" id="UP000799424"/>
    </source>
</evidence>
<dbReference type="EMBL" id="MU006228">
    <property type="protein sequence ID" value="KAF2825508.1"/>
    <property type="molecule type" value="Genomic_DNA"/>
</dbReference>
<dbReference type="Proteomes" id="UP000799424">
    <property type="component" value="Unassembled WGS sequence"/>
</dbReference>